<dbReference type="Gene3D" id="2.30.40.10">
    <property type="entry name" value="Urease, subunit C, domain 1"/>
    <property type="match status" value="1"/>
</dbReference>
<dbReference type="GO" id="GO:0016810">
    <property type="term" value="F:hydrolase activity, acting on carbon-nitrogen (but not peptide) bonds"/>
    <property type="evidence" value="ECO:0007669"/>
    <property type="project" value="InterPro"/>
</dbReference>
<evidence type="ECO:0000259" key="4">
    <source>
        <dbReference type="Pfam" id="PF01979"/>
    </source>
</evidence>
<dbReference type="RefSeq" id="WP_269950586.1">
    <property type="nucleotide sequence ID" value="NZ_CP104759.1"/>
</dbReference>
<proteinExistence type="inferred from homology"/>
<geneLocation type="plasmid" evidence="5 6">
    <name>pGABEKP28_1</name>
</geneLocation>
<dbReference type="Pfam" id="PF01979">
    <property type="entry name" value="Amidohydro_1"/>
    <property type="match status" value="1"/>
</dbReference>
<dbReference type="SUPFAM" id="SSF51338">
    <property type="entry name" value="Composite domain of metallo-dependent hydrolases"/>
    <property type="match status" value="2"/>
</dbReference>
<keyword evidence="5" id="KW-0614">Plasmid</keyword>
<dbReference type="Proteomes" id="UP001211544">
    <property type="component" value="Plasmid pGABEKP28_1"/>
</dbReference>
<accession>A0AAJ5UBV2</accession>
<evidence type="ECO:0000256" key="2">
    <source>
        <dbReference type="ARBA" id="ARBA00022801"/>
    </source>
</evidence>
<sequence>MTRYGSPALSALLFALLTSVVSAAPDKTVLIRGGYVMPMTSDGDDLPQGDLLIRNNAIVAVGEHLSAPDAEVIEAKGSFVLPGFVDAHSHLWVTTMRGQFRNGEGKFFPVSSALGQAMQPEDIYTAIYTGALELVNGGITTSGDFFDNIHGPAWGDAGFSALRDAGIRAILFYGGPDKTTRFPIDTKHAATLADRHDPRVRVGLAWRLPRELKDEQNWAMRDREYQWARDHHLPVQVHISGEPDAMFNALIARHYLAPFVTLVHATDARPAQLQALEKAHASLAVTPLSEEHVGYGLTRLDHFASVTRLGLGIDGNSLAGSGDMFANMRLAALTMSGAAADEALPKPRQLLRMATLGGAEALGLDKETGSLTVGKRADIQIITPDTLNMSGFGGGDPAALLLYSAQPQNVTTVIVDGRVIKQHGKLNGVSLAEVLASAQRSAERIKQRAAEK</sequence>
<organism evidence="5 6">
    <name type="scientific">Pantoea piersonii</name>
    <dbReference type="NCBI Taxonomy" id="2364647"/>
    <lineage>
        <taxon>Bacteria</taxon>
        <taxon>Pseudomonadati</taxon>
        <taxon>Pseudomonadota</taxon>
        <taxon>Gammaproteobacteria</taxon>
        <taxon>Enterobacterales</taxon>
        <taxon>Erwiniaceae</taxon>
        <taxon>Pantoea</taxon>
    </lineage>
</organism>
<dbReference type="InterPro" id="IPR032466">
    <property type="entry name" value="Metal_Hydrolase"/>
</dbReference>
<dbReference type="PANTHER" id="PTHR43794:SF11">
    <property type="entry name" value="AMIDOHYDROLASE-RELATED DOMAIN-CONTAINING PROTEIN"/>
    <property type="match status" value="1"/>
</dbReference>
<dbReference type="InterPro" id="IPR011059">
    <property type="entry name" value="Metal-dep_hydrolase_composite"/>
</dbReference>
<dbReference type="PANTHER" id="PTHR43794">
    <property type="entry name" value="AMINOHYDROLASE SSNA-RELATED"/>
    <property type="match status" value="1"/>
</dbReference>
<name>A0AAJ5UBV2_9GAMM</name>
<gene>
    <name evidence="5" type="ORF">N5580_19250</name>
</gene>
<dbReference type="EMBL" id="CP104759">
    <property type="protein sequence ID" value="WBG93214.1"/>
    <property type="molecule type" value="Genomic_DNA"/>
</dbReference>
<evidence type="ECO:0000256" key="3">
    <source>
        <dbReference type="SAM" id="SignalP"/>
    </source>
</evidence>
<keyword evidence="3" id="KW-0732">Signal</keyword>
<keyword evidence="2" id="KW-0378">Hydrolase</keyword>
<evidence type="ECO:0000256" key="1">
    <source>
        <dbReference type="ARBA" id="ARBA00006745"/>
    </source>
</evidence>
<dbReference type="InterPro" id="IPR006680">
    <property type="entry name" value="Amidohydro-rel"/>
</dbReference>
<evidence type="ECO:0000313" key="6">
    <source>
        <dbReference type="Proteomes" id="UP001211544"/>
    </source>
</evidence>
<dbReference type="KEGG" id="kpie:N5580_19250"/>
<evidence type="ECO:0000313" key="5">
    <source>
        <dbReference type="EMBL" id="WBG93214.1"/>
    </source>
</evidence>
<feature type="chain" id="PRO_5042546731" evidence="3">
    <location>
        <begin position="24"/>
        <end position="452"/>
    </location>
</feature>
<dbReference type="SUPFAM" id="SSF51556">
    <property type="entry name" value="Metallo-dependent hydrolases"/>
    <property type="match status" value="1"/>
</dbReference>
<dbReference type="InterPro" id="IPR050287">
    <property type="entry name" value="MTA/SAH_deaminase"/>
</dbReference>
<reference evidence="5 6" key="1">
    <citation type="journal article" date="2022" name="J Glob Antimicrob Resist">
        <title>First complete genome of a multidrug resistant strain of the novel human pathogen Kalamiella piersonii (GABEKP28) identified in human saliva.</title>
        <authorList>
            <person name="McDonagh F."/>
            <person name="Singh N.K."/>
            <person name="Venkateswaran K."/>
            <person name="Lonappan A.M."/>
            <person name="Hallahan B."/>
            <person name="Tuohy A."/>
            <person name="Burke L."/>
            <person name="Kovarova A."/>
            <person name="Miliotis G."/>
        </authorList>
    </citation>
    <scope>NUCLEOTIDE SEQUENCE [LARGE SCALE GENOMIC DNA]</scope>
    <source>
        <strain evidence="5 6">GABEKP28</strain>
    </source>
</reference>
<feature type="signal peptide" evidence="3">
    <location>
        <begin position="1"/>
        <end position="23"/>
    </location>
</feature>
<keyword evidence="6" id="KW-1185">Reference proteome</keyword>
<dbReference type="AlphaFoldDB" id="A0AAJ5UBV2"/>
<dbReference type="Gene3D" id="3.20.20.140">
    <property type="entry name" value="Metal-dependent hydrolases"/>
    <property type="match status" value="1"/>
</dbReference>
<protein>
    <submittedName>
        <fullName evidence="5">Amidohydrolase family protein</fullName>
    </submittedName>
</protein>
<feature type="domain" description="Amidohydrolase-related" evidence="4">
    <location>
        <begin position="79"/>
        <end position="419"/>
    </location>
</feature>
<comment type="similarity">
    <text evidence="1">Belongs to the metallo-dependent hydrolases superfamily. ATZ/TRZ family.</text>
</comment>